<gene>
    <name evidence="2" type="ORF">AS156_02305</name>
</gene>
<dbReference type="Proteomes" id="UP000057737">
    <property type="component" value="Unassembled WGS sequence"/>
</dbReference>
<dbReference type="AlphaFoldDB" id="A0A109K4N5"/>
<dbReference type="EMBL" id="LNCU01000013">
    <property type="protein sequence ID" value="KWV60690.1"/>
    <property type="molecule type" value="Genomic_DNA"/>
</dbReference>
<protein>
    <recommendedName>
        <fullName evidence="1">HTH luxR-type domain-containing protein</fullName>
    </recommendedName>
</protein>
<dbReference type="RefSeq" id="WP_066499728.1">
    <property type="nucleotide sequence ID" value="NZ_LNCU01000013.1"/>
</dbReference>
<accession>A0A109K4N5</accession>
<dbReference type="OrthoDB" id="7444822at2"/>
<evidence type="ECO:0000259" key="1">
    <source>
        <dbReference type="SMART" id="SM00421"/>
    </source>
</evidence>
<dbReference type="InterPro" id="IPR036388">
    <property type="entry name" value="WH-like_DNA-bd_sf"/>
</dbReference>
<evidence type="ECO:0000313" key="3">
    <source>
        <dbReference type="Proteomes" id="UP000057737"/>
    </source>
</evidence>
<proteinExistence type="predicted"/>
<dbReference type="InterPro" id="IPR016032">
    <property type="entry name" value="Sig_transdc_resp-reg_C-effctor"/>
</dbReference>
<keyword evidence="3" id="KW-1185">Reference proteome</keyword>
<organism evidence="2 3">
    <name type="scientific">Bradyrhizobium macuxiense</name>
    <dbReference type="NCBI Taxonomy" id="1755647"/>
    <lineage>
        <taxon>Bacteria</taxon>
        <taxon>Pseudomonadati</taxon>
        <taxon>Pseudomonadota</taxon>
        <taxon>Alphaproteobacteria</taxon>
        <taxon>Hyphomicrobiales</taxon>
        <taxon>Nitrobacteraceae</taxon>
        <taxon>Bradyrhizobium</taxon>
    </lineage>
</organism>
<feature type="domain" description="HTH luxR-type" evidence="1">
    <location>
        <begin position="304"/>
        <end position="361"/>
    </location>
</feature>
<sequence>MVDLRKLDDVTTRLGDVVLDPAGWPSFMDEVCSAVGATGAAMLQSDIRTEDIPRTDSISEYFTKTYFPSNLHVTDIRAARGVPLMLAGVDVITDADLFDSESEMLRDPLYATLGDFGLKWFAGVGFRAGPALWALTIQRSPKEGMFEADEVKALSRLSTRLTEAATLSTVVGRSAVTGITSALDLIQVAAIAVGRFGAIIGMNQQANACLGEDFAIRNNRLLLRDRQANAELTRLIDQLDHTSDLLTIPSSPIVVRRIDKRPIVIQMQLVPPAARSPFLGARAILLIRDLEGSIAFDQTLLAATFELTPAQARLAARLARGDSVEDAAQEAGVAVATARNQLKSIFQKTGTHRQAELVALLHRVK</sequence>
<dbReference type="Gene3D" id="1.10.10.10">
    <property type="entry name" value="Winged helix-like DNA-binding domain superfamily/Winged helix DNA-binding domain"/>
    <property type="match status" value="1"/>
</dbReference>
<name>A0A109K4N5_9BRAD</name>
<comment type="caution">
    <text evidence="2">The sequence shown here is derived from an EMBL/GenBank/DDBJ whole genome shotgun (WGS) entry which is preliminary data.</text>
</comment>
<dbReference type="SMART" id="SM00421">
    <property type="entry name" value="HTH_LUXR"/>
    <property type="match status" value="1"/>
</dbReference>
<dbReference type="GO" id="GO:0006355">
    <property type="term" value="P:regulation of DNA-templated transcription"/>
    <property type="evidence" value="ECO:0007669"/>
    <property type="project" value="InterPro"/>
</dbReference>
<evidence type="ECO:0000313" key="2">
    <source>
        <dbReference type="EMBL" id="KWV60690.1"/>
    </source>
</evidence>
<reference evidence="2 3" key="1">
    <citation type="submission" date="2015-11" db="EMBL/GenBank/DDBJ databases">
        <title>Draft Genome Sequence of the Strain BR 10303 (Bradyrhizobium sp.) isolated from nodules of Centrolobium paraense.</title>
        <authorList>
            <person name="Zelli J.E."/>
            <person name="Simoes-Araujo J.L."/>
            <person name="Barauna A.C."/>
            <person name="Silva K."/>
        </authorList>
    </citation>
    <scope>NUCLEOTIDE SEQUENCE [LARGE SCALE GENOMIC DNA]</scope>
    <source>
        <strain evidence="2 3">BR 10303</strain>
    </source>
</reference>
<dbReference type="GO" id="GO:0003677">
    <property type="term" value="F:DNA binding"/>
    <property type="evidence" value="ECO:0007669"/>
    <property type="project" value="InterPro"/>
</dbReference>
<dbReference type="SUPFAM" id="SSF46894">
    <property type="entry name" value="C-terminal effector domain of the bipartite response regulators"/>
    <property type="match status" value="1"/>
</dbReference>
<dbReference type="InterPro" id="IPR000792">
    <property type="entry name" value="Tscrpt_reg_LuxR_C"/>
</dbReference>